<feature type="transmembrane region" description="Helical" evidence="1">
    <location>
        <begin position="9"/>
        <end position="27"/>
    </location>
</feature>
<dbReference type="EMBL" id="CP000855">
    <property type="protein sequence ID" value="ACJ16930.1"/>
    <property type="molecule type" value="Genomic_DNA"/>
</dbReference>
<keyword evidence="3" id="KW-1185">Reference proteome</keyword>
<dbReference type="Gene3D" id="1.10.1760.20">
    <property type="match status" value="1"/>
</dbReference>
<accession>B6YXW7</accession>
<feature type="transmembrane region" description="Helical" evidence="1">
    <location>
        <begin position="82"/>
        <end position="99"/>
    </location>
</feature>
<organism evidence="2 3">
    <name type="scientific">Thermococcus onnurineus (strain NA1)</name>
    <dbReference type="NCBI Taxonomy" id="523850"/>
    <lineage>
        <taxon>Archaea</taxon>
        <taxon>Methanobacteriati</taxon>
        <taxon>Methanobacteriota</taxon>
        <taxon>Thermococci</taxon>
        <taxon>Thermococcales</taxon>
        <taxon>Thermococcaceae</taxon>
        <taxon>Thermococcus</taxon>
    </lineage>
</organism>
<keyword evidence="1" id="KW-0472">Membrane</keyword>
<evidence type="ECO:0000313" key="3">
    <source>
        <dbReference type="Proteomes" id="UP000002727"/>
    </source>
</evidence>
<dbReference type="GeneID" id="7018474"/>
<dbReference type="eggNOG" id="arCOG03794">
    <property type="taxonomic scope" value="Archaea"/>
</dbReference>
<keyword evidence="1" id="KW-1133">Transmembrane helix</keyword>
<dbReference type="HOGENOM" id="CLU_094093_0_0_2"/>
<keyword evidence="1" id="KW-0812">Transmembrane</keyword>
<name>B6YXW7_THEON</name>
<dbReference type="RefSeq" id="WP_012572402.1">
    <property type="nucleotide sequence ID" value="NC_011529.1"/>
</dbReference>
<protein>
    <submittedName>
        <fullName evidence="2">Hypothetical membrane protein, conserved</fullName>
    </submittedName>
</protein>
<evidence type="ECO:0000256" key="1">
    <source>
        <dbReference type="SAM" id="Phobius"/>
    </source>
</evidence>
<gene>
    <name evidence="2" type="ordered locus">TON_1440</name>
</gene>
<dbReference type="PATRIC" id="fig|523850.10.peg.1451"/>
<feature type="transmembrane region" description="Helical" evidence="1">
    <location>
        <begin position="111"/>
        <end position="137"/>
    </location>
</feature>
<dbReference type="AlphaFoldDB" id="B6YXW7"/>
<dbReference type="KEGG" id="ton:TON_1440"/>
<sequence length="197" mass="21192">MRSLKPKEIAVIGIMLGLSLMLEVMPIEMPTIWGMKIDLVAVPIVMVYLLVGFTGGLIALFLLFVGLSIISPSSWLGASMKATATLAVLVGLEIAKRATRFDIESASPNRIVLLAIVGFLAGIAIRIPLMVALNYYYALPIWLGVPREAVISTVEEWTGVPFWVAIGLPNAVQSAIDVFVGLAATLPVLRSLPHLLE</sequence>
<evidence type="ECO:0000313" key="2">
    <source>
        <dbReference type="EMBL" id="ACJ16930.1"/>
    </source>
</evidence>
<feature type="transmembrane region" description="Helical" evidence="1">
    <location>
        <begin position="47"/>
        <end position="70"/>
    </location>
</feature>
<reference evidence="2 3" key="1">
    <citation type="journal article" date="2008" name="J. Bacteriol.">
        <title>The complete genome sequence of Thermococcus onnurineus NA1 reveals a mixed heterotrophic and carboxydotrophic metabolism.</title>
        <authorList>
            <person name="Lee H.S."/>
            <person name="Kang S.G."/>
            <person name="Bae S.S."/>
            <person name="Lim J.K."/>
            <person name="Cho Y."/>
            <person name="Kim Y.J."/>
            <person name="Jeon J.H."/>
            <person name="Cha S.S."/>
            <person name="Kwon K.K."/>
            <person name="Kim H.T."/>
            <person name="Park C.J."/>
            <person name="Lee H.W."/>
            <person name="Kim S.I."/>
            <person name="Chun J."/>
            <person name="Colwell R.R."/>
            <person name="Kim S.J."/>
            <person name="Lee J.H."/>
        </authorList>
    </citation>
    <scope>NUCLEOTIDE SEQUENCE [LARGE SCALE GENOMIC DNA]</scope>
    <source>
        <strain evidence="2 3">NA1</strain>
    </source>
</reference>
<dbReference type="STRING" id="523850.TON_1440"/>
<proteinExistence type="predicted"/>
<dbReference type="Proteomes" id="UP000002727">
    <property type="component" value="Chromosome"/>
</dbReference>